<reference evidence="1" key="1">
    <citation type="submission" date="2024-07" db="EMBL/GenBank/DDBJ databases">
        <authorList>
            <person name="Biller S.J."/>
        </authorList>
    </citation>
    <scope>NUCLEOTIDE SEQUENCE</scope>
    <source>
        <strain evidence="1">WC2420</strain>
    </source>
</reference>
<dbReference type="PANTHER" id="PTHR47197">
    <property type="entry name" value="PROTEIN NIRF"/>
    <property type="match status" value="1"/>
</dbReference>
<dbReference type="PANTHER" id="PTHR47197:SF3">
    <property type="entry name" value="DIHYDRO-HEME D1 DEHYDROGENASE"/>
    <property type="match status" value="1"/>
</dbReference>
<organism evidence="1">
    <name type="scientific">Rouxiella sp. WC2420</name>
    <dbReference type="NCBI Taxonomy" id="3234145"/>
    <lineage>
        <taxon>Bacteria</taxon>
        <taxon>Pseudomonadati</taxon>
        <taxon>Pseudomonadota</taxon>
        <taxon>Gammaproteobacteria</taxon>
        <taxon>Enterobacterales</taxon>
        <taxon>Yersiniaceae</taxon>
        <taxon>Rouxiella</taxon>
    </lineage>
</organism>
<gene>
    <name evidence="1" type="ORF">AB3G37_05415</name>
</gene>
<dbReference type="NCBIfam" id="TIGR02276">
    <property type="entry name" value="beta_rpt_yvtn"/>
    <property type="match status" value="1"/>
</dbReference>
<dbReference type="SUPFAM" id="SSF50969">
    <property type="entry name" value="YVTN repeat-like/Quinoprotein amine dehydrogenase"/>
    <property type="match status" value="1"/>
</dbReference>
<sequence>MLYSDDSEINKRNYGIIAVDKQGGKVLFLNADTLKVEKTLTGFPPNPHELLIIPQHNKAYVPIFGDGIHGDNPHPQHQIAVIDLSKRELSGFIDLSPLESPHTGRLGNDGKVYLCCENSATIVVIDPVTDKIVREIKVPSTNTHRLSITPQGDKLFTDNEEDASVTVVELADNKGKVIDNIAMPGAVNGIAAAPHSRSIITSNADKPELIVINSKTHKIIKNIPLRGHKKGAQIVRFSQGGEFLIAIGDQEPVATLFDRELNEIACFSVGNKPMDGCFSPDNKRLLIANEKDGTVSIIDIAQRKVIATPKVGVGCEVLSYYSELAA</sequence>
<protein>
    <submittedName>
        <fullName evidence="1">WD40 repeat domain-containing protein</fullName>
    </submittedName>
</protein>
<accession>A0AB39VV29</accession>
<dbReference type="EMBL" id="CP165628">
    <property type="protein sequence ID" value="XDU73541.1"/>
    <property type="molecule type" value="Genomic_DNA"/>
</dbReference>
<dbReference type="RefSeq" id="WP_369789949.1">
    <property type="nucleotide sequence ID" value="NZ_CP165628.1"/>
</dbReference>
<dbReference type="InterPro" id="IPR051200">
    <property type="entry name" value="Host-pathogen_enzymatic-act"/>
</dbReference>
<dbReference type="Gene3D" id="2.130.10.10">
    <property type="entry name" value="YVTN repeat-like/Quinoprotein amine dehydrogenase"/>
    <property type="match status" value="2"/>
</dbReference>
<evidence type="ECO:0000313" key="1">
    <source>
        <dbReference type="EMBL" id="XDU73541.1"/>
    </source>
</evidence>
<dbReference type="InterPro" id="IPR011044">
    <property type="entry name" value="Quino_amine_DH_bsu"/>
</dbReference>
<name>A0AB39VV29_9GAMM</name>
<dbReference type="AlphaFoldDB" id="A0AB39VV29"/>
<proteinExistence type="predicted"/>
<dbReference type="InterPro" id="IPR011964">
    <property type="entry name" value="YVTN_b-propeller_repeat"/>
</dbReference>
<dbReference type="InterPro" id="IPR015943">
    <property type="entry name" value="WD40/YVTN_repeat-like_dom_sf"/>
</dbReference>